<feature type="region of interest" description="Disordered" evidence="1">
    <location>
        <begin position="105"/>
        <end position="130"/>
    </location>
</feature>
<dbReference type="OrthoDB" id="4520934at2"/>
<dbReference type="Proteomes" id="UP000240739">
    <property type="component" value="Unassembled WGS sequence"/>
</dbReference>
<feature type="region of interest" description="Disordered" evidence="1">
    <location>
        <begin position="143"/>
        <end position="180"/>
    </location>
</feature>
<dbReference type="AlphaFoldDB" id="A0A2T4UE29"/>
<gene>
    <name evidence="2" type="ORF">C7Y72_19250</name>
</gene>
<feature type="compositionally biased region" description="Low complexity" evidence="1">
    <location>
        <begin position="145"/>
        <end position="156"/>
    </location>
</feature>
<feature type="compositionally biased region" description="Pro residues" evidence="1">
    <location>
        <begin position="157"/>
        <end position="177"/>
    </location>
</feature>
<proteinExistence type="predicted"/>
<reference evidence="2 3" key="1">
    <citation type="submission" date="2018-03" db="EMBL/GenBank/DDBJ databases">
        <title>Aquarubrobacter algicola gen. nov., sp. nov., a novel actinobacterium isolated from shallow eutrophic lake during the end of cyanobacterial harmful algal blooms.</title>
        <authorList>
            <person name="Chun S.J."/>
        </authorList>
    </citation>
    <scope>NUCLEOTIDE SEQUENCE [LARGE SCALE GENOMIC DNA]</scope>
    <source>
        <strain evidence="2 3">Seoho-28</strain>
    </source>
</reference>
<organism evidence="2 3">
    <name type="scientific">Paraconexibacter algicola</name>
    <dbReference type="NCBI Taxonomy" id="2133960"/>
    <lineage>
        <taxon>Bacteria</taxon>
        <taxon>Bacillati</taxon>
        <taxon>Actinomycetota</taxon>
        <taxon>Thermoleophilia</taxon>
        <taxon>Solirubrobacterales</taxon>
        <taxon>Paraconexibacteraceae</taxon>
        <taxon>Paraconexibacter</taxon>
    </lineage>
</organism>
<accession>A0A2T4UE29</accession>
<evidence type="ECO:0000256" key="1">
    <source>
        <dbReference type="SAM" id="MobiDB-lite"/>
    </source>
</evidence>
<name>A0A2T4UE29_9ACTN</name>
<sequence length="265" mass="28275">MTEALAARTLDENEQVVARGLSTFVEVGKALGEIRDARQYRDAGYSSFEDYLSERWDMSRPRAYQLIDAAGRVAGLSTKVDGASASAMADTRTPPVVTERVARELPREPEHAREVWAATTERVGPSPTARQVAEVRDELYPKQAPAPTSAPVAAPAAPEPDPEPAPAPTPPPGPAPVPVLLDPAATSEQVEQENQRTLRYSETRVIAGALTALRHRPATLAHARESAALIDPTYLNPGDEITADAARASAAFLLLFAAALEGDTP</sequence>
<evidence type="ECO:0000313" key="3">
    <source>
        <dbReference type="Proteomes" id="UP000240739"/>
    </source>
</evidence>
<dbReference type="EMBL" id="PYYB01000003">
    <property type="protein sequence ID" value="PTL55767.1"/>
    <property type="molecule type" value="Genomic_DNA"/>
</dbReference>
<protein>
    <submittedName>
        <fullName evidence="2">Uncharacterized protein</fullName>
    </submittedName>
</protein>
<comment type="caution">
    <text evidence="2">The sequence shown here is derived from an EMBL/GenBank/DDBJ whole genome shotgun (WGS) entry which is preliminary data.</text>
</comment>
<feature type="compositionally biased region" description="Basic and acidic residues" evidence="1">
    <location>
        <begin position="105"/>
        <end position="114"/>
    </location>
</feature>
<dbReference type="RefSeq" id="WP_107570810.1">
    <property type="nucleotide sequence ID" value="NZ_PYYB01000003.1"/>
</dbReference>
<evidence type="ECO:0000313" key="2">
    <source>
        <dbReference type="EMBL" id="PTL55767.1"/>
    </source>
</evidence>
<keyword evidence="3" id="KW-1185">Reference proteome</keyword>